<dbReference type="InterPro" id="IPR036770">
    <property type="entry name" value="Ankyrin_rpt-contain_sf"/>
</dbReference>
<dbReference type="SMART" id="SM00248">
    <property type="entry name" value="ANK"/>
    <property type="match status" value="14"/>
</dbReference>
<evidence type="ECO:0000256" key="4">
    <source>
        <dbReference type="SAM" id="MobiDB-lite"/>
    </source>
</evidence>
<feature type="repeat" description="ANK" evidence="3">
    <location>
        <begin position="176"/>
        <end position="211"/>
    </location>
</feature>
<dbReference type="PROSITE" id="PS50088">
    <property type="entry name" value="ANK_REPEAT"/>
    <property type="match status" value="7"/>
</dbReference>
<dbReference type="EMBL" id="CADCXV010001096">
    <property type="protein sequence ID" value="CAB0041184.1"/>
    <property type="molecule type" value="Genomic_DNA"/>
</dbReference>
<evidence type="ECO:0000313" key="5">
    <source>
        <dbReference type="EMBL" id="CAB0041184.1"/>
    </source>
</evidence>
<feature type="repeat" description="ANK" evidence="3">
    <location>
        <begin position="474"/>
        <end position="506"/>
    </location>
</feature>
<dbReference type="PANTHER" id="PTHR24123">
    <property type="entry name" value="ANKYRIN REPEAT-CONTAINING"/>
    <property type="match status" value="1"/>
</dbReference>
<gene>
    <name evidence="5" type="ORF">TBRA_LOCUS12861</name>
</gene>
<evidence type="ECO:0000256" key="2">
    <source>
        <dbReference type="ARBA" id="ARBA00023043"/>
    </source>
</evidence>
<keyword evidence="1" id="KW-0677">Repeat</keyword>
<accession>A0A6H5IS62</accession>
<feature type="repeat" description="ANK" evidence="3">
    <location>
        <begin position="549"/>
        <end position="581"/>
    </location>
</feature>
<evidence type="ECO:0000313" key="6">
    <source>
        <dbReference type="Proteomes" id="UP000479190"/>
    </source>
</evidence>
<keyword evidence="6" id="KW-1185">Reference proteome</keyword>
<feature type="repeat" description="ANK" evidence="3">
    <location>
        <begin position="249"/>
        <end position="281"/>
    </location>
</feature>
<keyword evidence="2 3" id="KW-0040">ANK repeat</keyword>
<dbReference type="SUPFAM" id="SSF48403">
    <property type="entry name" value="Ankyrin repeat"/>
    <property type="match status" value="3"/>
</dbReference>
<evidence type="ECO:0000256" key="1">
    <source>
        <dbReference type="ARBA" id="ARBA00022737"/>
    </source>
</evidence>
<dbReference type="AlphaFoldDB" id="A0A6H5IS62"/>
<protein>
    <submittedName>
        <fullName evidence="5">Uncharacterized protein</fullName>
    </submittedName>
</protein>
<feature type="compositionally biased region" description="Basic residues" evidence="4">
    <location>
        <begin position="870"/>
        <end position="888"/>
    </location>
</feature>
<dbReference type="InterPro" id="IPR051165">
    <property type="entry name" value="Multifunctional_ANK_Repeat"/>
</dbReference>
<name>A0A6H5IS62_9HYME</name>
<reference evidence="5 6" key="1">
    <citation type="submission" date="2020-02" db="EMBL/GenBank/DDBJ databases">
        <authorList>
            <person name="Ferguson B K."/>
        </authorList>
    </citation>
    <scope>NUCLEOTIDE SEQUENCE [LARGE SCALE GENOMIC DNA]</scope>
</reference>
<proteinExistence type="predicted"/>
<dbReference type="InterPro" id="IPR002110">
    <property type="entry name" value="Ankyrin_rpt"/>
</dbReference>
<feature type="region of interest" description="Disordered" evidence="4">
    <location>
        <begin position="866"/>
        <end position="888"/>
    </location>
</feature>
<dbReference type="Pfam" id="PF00023">
    <property type="entry name" value="Ank"/>
    <property type="match status" value="1"/>
</dbReference>
<dbReference type="PRINTS" id="PR01415">
    <property type="entry name" value="ANKYRIN"/>
</dbReference>
<organism evidence="5 6">
    <name type="scientific">Trichogramma brassicae</name>
    <dbReference type="NCBI Taxonomy" id="86971"/>
    <lineage>
        <taxon>Eukaryota</taxon>
        <taxon>Metazoa</taxon>
        <taxon>Ecdysozoa</taxon>
        <taxon>Arthropoda</taxon>
        <taxon>Hexapoda</taxon>
        <taxon>Insecta</taxon>
        <taxon>Pterygota</taxon>
        <taxon>Neoptera</taxon>
        <taxon>Endopterygota</taxon>
        <taxon>Hymenoptera</taxon>
        <taxon>Apocrita</taxon>
        <taxon>Proctotrupomorpha</taxon>
        <taxon>Chalcidoidea</taxon>
        <taxon>Trichogrammatidae</taxon>
        <taxon>Trichogramma</taxon>
    </lineage>
</organism>
<dbReference type="Proteomes" id="UP000479190">
    <property type="component" value="Unassembled WGS sequence"/>
</dbReference>
<dbReference type="PROSITE" id="PS50297">
    <property type="entry name" value="ANK_REP_REGION"/>
    <property type="match status" value="7"/>
</dbReference>
<dbReference type="OrthoDB" id="6593077at2759"/>
<dbReference type="Pfam" id="PF12796">
    <property type="entry name" value="Ank_2"/>
    <property type="match status" value="4"/>
</dbReference>
<dbReference type="PANTHER" id="PTHR24123:SF33">
    <property type="entry name" value="PROTEIN HOS4"/>
    <property type="match status" value="1"/>
</dbReference>
<feature type="repeat" description="ANK" evidence="3">
    <location>
        <begin position="327"/>
        <end position="359"/>
    </location>
</feature>
<feature type="repeat" description="ANK" evidence="3">
    <location>
        <begin position="400"/>
        <end position="432"/>
    </location>
</feature>
<feature type="repeat" description="ANK" evidence="3">
    <location>
        <begin position="622"/>
        <end position="650"/>
    </location>
</feature>
<sequence length="888" mass="100617">MAPAPRQVKWRELKSLGENIDWERKEERAEVLDRLETLLRDWGNWNRAPNLRDTFTPGQIERLLADPAVCWKRINDEKIRFIDLVAETGYRGQLEVDDRDGEAPLRRTTALHRAANYYNGDIVKSLFVIYDEYDANYGDEETGKTHFHVACEFGCVQAVEKFLEAGQDPNVVWEKTGDTPLHLAADSTSTNRKYVIESLLRGGADPNLANAEGFTPLHILCCGYDDVESAGLFFRNDDETVRIDAKNKRGHTALQLAIGRRLKNVLELLLRRGADPNLAAATGSTPLHYICARGFDEFDVALMQRYFQVCDDIGKTRTVQIDARDNEGRTPLHLAMLNYTWVMVKTLLERGADPTSADKHKSTPLHNICKTHSGDGFIRKFFKSNDSEGKRVQVNAEDESGDTPLHLALRIGSKATCEYLLRRDANPDAANKKGWTPLHVVCGRRVGRNDLVNALFEVGCEQDKRKRVDARDNLGRTPLHLALARGHRRLAESLLVKGADPVAADAAGSTPLHYVCDREEDDAGSLELLFESSVSWRLRRVRIDARDESGRTPLHLALAKGCKKPTESLLRRGADPNLADNEGSTPLHVICRRKHDDDLAKKFFEINDELNQTVRVDAVDKKGRTPLQWAVVNFSSKLVEYLLARGADMSTFVFPSEVCFADRIVSPDENKANFRLELVSGDQTFVRIKSPDESSANDRLRLASGALTVVKRLQKEGYKLVQRDATMMMKLFKNYGLFEATDLRRLCRDNQRFEKEAKTFKIRGQLWLYGLIHLPPKEATKKLASVVNHLKLKEKLSGLDKGFCWVCDSYLSEILLRKFCKRWALDLFYTNLLHRRLPVEMCEIVLEPLTNQDLCNICLAAPDINDDKKSKSRKGPAKIKKALKRLRK</sequence>
<dbReference type="Gene3D" id="1.25.40.20">
    <property type="entry name" value="Ankyrin repeat-containing domain"/>
    <property type="match status" value="4"/>
</dbReference>
<evidence type="ECO:0000256" key="3">
    <source>
        <dbReference type="PROSITE-ProRule" id="PRU00023"/>
    </source>
</evidence>